<organism evidence="5 6">
    <name type="scientific">Capra hircus</name>
    <name type="common">Goat</name>
    <dbReference type="NCBI Taxonomy" id="9925"/>
    <lineage>
        <taxon>Eukaryota</taxon>
        <taxon>Metazoa</taxon>
        <taxon>Chordata</taxon>
        <taxon>Craniata</taxon>
        <taxon>Vertebrata</taxon>
        <taxon>Euteleostomi</taxon>
        <taxon>Mammalia</taxon>
        <taxon>Eutheria</taxon>
        <taxon>Laurasiatheria</taxon>
        <taxon>Artiodactyla</taxon>
        <taxon>Ruminantia</taxon>
        <taxon>Pecora</taxon>
        <taxon>Bovidae</taxon>
        <taxon>Caprinae</taxon>
        <taxon>Capra</taxon>
    </lineage>
</organism>
<evidence type="ECO:0000256" key="4">
    <source>
        <dbReference type="RuleBase" id="RU369103"/>
    </source>
</evidence>
<dbReference type="GO" id="GO:0042981">
    <property type="term" value="P:regulation of apoptotic process"/>
    <property type="evidence" value="ECO:0007669"/>
    <property type="project" value="TreeGrafter"/>
</dbReference>
<protein>
    <recommendedName>
        <fullName evidence="4">Acidic leucine-rich nuclear phosphoprotein 32 family member</fullName>
    </recommendedName>
</protein>
<keyword evidence="1 4" id="KW-0433">Leucine-rich repeat</keyword>
<dbReference type="EMBL" id="LWLT01000010">
    <property type="status" value="NOT_ANNOTATED_CDS"/>
    <property type="molecule type" value="Genomic_DNA"/>
</dbReference>
<name>A0A452E9Y4_CAPHI</name>
<evidence type="ECO:0000256" key="1">
    <source>
        <dbReference type="ARBA" id="ARBA00022614"/>
    </source>
</evidence>
<evidence type="ECO:0000256" key="3">
    <source>
        <dbReference type="ARBA" id="ARBA00025777"/>
    </source>
</evidence>
<dbReference type="Proteomes" id="UP000291000">
    <property type="component" value="Chromosome 10"/>
</dbReference>
<evidence type="ECO:0000256" key="2">
    <source>
        <dbReference type="ARBA" id="ARBA00022737"/>
    </source>
</evidence>
<dbReference type="GO" id="GO:0042393">
    <property type="term" value="F:histone binding"/>
    <property type="evidence" value="ECO:0007669"/>
    <property type="project" value="TreeGrafter"/>
</dbReference>
<reference evidence="5" key="3">
    <citation type="submission" date="2025-09" db="UniProtKB">
        <authorList>
            <consortium name="Ensembl"/>
        </authorList>
    </citation>
    <scope>IDENTIFICATION</scope>
</reference>
<dbReference type="AlphaFoldDB" id="A0A452E9Y4"/>
<dbReference type="GO" id="GO:0005634">
    <property type="term" value="C:nucleus"/>
    <property type="evidence" value="ECO:0007669"/>
    <property type="project" value="UniProtKB-SubCell"/>
</dbReference>
<dbReference type="Pfam" id="PF12799">
    <property type="entry name" value="LRR_4"/>
    <property type="match status" value="1"/>
</dbReference>
<sequence>LSGPEEQSLELWYSVKELVLDNCRSNEGKIEGLTDEFEELEFLSTINVGLTSVANLPKLNKLKKLELSDNRISGGLEVLAEKCPNLTHLNLSGNKIKDLSTIEPLVSHGASPLLWDGRGWYQGILLSHLYGMLFVFNYVL</sequence>
<proteinExistence type="inferred from homology"/>
<dbReference type="GeneTree" id="ENSGT00950000182907"/>
<keyword evidence="4" id="KW-0539">Nucleus</keyword>
<dbReference type="GO" id="GO:0048471">
    <property type="term" value="C:perinuclear region of cytoplasm"/>
    <property type="evidence" value="ECO:0007669"/>
    <property type="project" value="TreeGrafter"/>
</dbReference>
<keyword evidence="2" id="KW-0677">Repeat</keyword>
<comment type="subcellular location">
    <subcellularLocation>
        <location evidence="4">Nucleus</location>
    </subcellularLocation>
</comment>
<dbReference type="PANTHER" id="PTHR11375">
    <property type="entry name" value="ACIDIC LEUCINE-RICH NUCLEAR PHOSPHOPROTEIN 32"/>
    <property type="match status" value="1"/>
</dbReference>
<dbReference type="Gene3D" id="3.80.10.10">
    <property type="entry name" value="Ribonuclease Inhibitor"/>
    <property type="match status" value="1"/>
</dbReference>
<reference evidence="5" key="2">
    <citation type="submission" date="2025-08" db="UniProtKB">
        <authorList>
            <consortium name="Ensembl"/>
        </authorList>
    </citation>
    <scope>IDENTIFICATION</scope>
</reference>
<dbReference type="InterPro" id="IPR025875">
    <property type="entry name" value="Leu-rich_rpt_4"/>
</dbReference>
<evidence type="ECO:0000313" key="6">
    <source>
        <dbReference type="Proteomes" id="UP000291000"/>
    </source>
</evidence>
<dbReference type="InterPro" id="IPR045081">
    <property type="entry name" value="AN32"/>
</dbReference>
<comment type="function">
    <text evidence="4">Multifunctional protein that is involved in the regulation of many processes.</text>
</comment>
<dbReference type="SUPFAM" id="SSF52058">
    <property type="entry name" value="L domain-like"/>
    <property type="match status" value="1"/>
</dbReference>
<dbReference type="PROSITE" id="PS51450">
    <property type="entry name" value="LRR"/>
    <property type="match status" value="1"/>
</dbReference>
<accession>A0A452E9Y4</accession>
<dbReference type="PANTHER" id="PTHR11375:SF1">
    <property type="entry name" value="ACIDIC LEUCINE-RICH NUCLEAR PHOSPHOPROTEIN 32 FAMILY MEMBER A"/>
    <property type="match status" value="1"/>
</dbReference>
<dbReference type="InterPro" id="IPR001611">
    <property type="entry name" value="Leu-rich_rpt"/>
</dbReference>
<reference evidence="5 6" key="1">
    <citation type="submission" date="2016-04" db="EMBL/GenBank/DDBJ databases">
        <title>Polished mammalian reference genomes with single-molecule sequencing and chromosome conformation capture applied to the Capra hircus genome.</title>
        <authorList>
            <person name="Bickhart D.M."/>
            <person name="Koren S."/>
            <person name="Rosen B."/>
            <person name="Hastie A."/>
            <person name="Liachko I."/>
            <person name="Sullivan S.T."/>
            <person name="Burton J."/>
            <person name="Sayre B.L."/>
            <person name="Huson H.J."/>
            <person name="Lee J."/>
            <person name="Lam E."/>
            <person name="Kelley C.M."/>
            <person name="Hutchison J.L."/>
            <person name="Zhou Y."/>
            <person name="Sun J."/>
            <person name="Crisa A."/>
            <person name="Schwartz J.C."/>
            <person name="Hammond J.A."/>
            <person name="Schroeder S.G."/>
            <person name="Liu G.E."/>
            <person name="Dunham M."/>
            <person name="Shendure J."/>
            <person name="Sonstegard T.S."/>
            <person name="Phillippy A.M."/>
            <person name="Van Tassell C.P."/>
            <person name="Smith T.P."/>
        </authorList>
    </citation>
    <scope>NUCLEOTIDE SEQUENCE [LARGE SCALE GENOMIC DNA]</scope>
</reference>
<dbReference type="InterPro" id="IPR032675">
    <property type="entry name" value="LRR_dom_sf"/>
</dbReference>
<keyword evidence="6" id="KW-1185">Reference proteome</keyword>
<dbReference type="GO" id="GO:0006913">
    <property type="term" value="P:nucleocytoplasmic transport"/>
    <property type="evidence" value="ECO:0007669"/>
    <property type="project" value="TreeGrafter"/>
</dbReference>
<gene>
    <name evidence="5" type="primary">ANP32A</name>
</gene>
<comment type="similarity">
    <text evidence="3 4">Belongs to the ANP32 family.</text>
</comment>
<evidence type="ECO:0000313" key="5">
    <source>
        <dbReference type="Ensembl" id="ENSCHIP00000008831.1"/>
    </source>
</evidence>
<dbReference type="Bgee" id="ENSCHIG00000011806">
    <property type="expression patterns" value="Expressed in thymus and 16 other cell types or tissues"/>
</dbReference>
<dbReference type="Ensembl" id="ENSCHIT00000016595.1">
    <property type="protein sequence ID" value="ENSCHIP00000008831.1"/>
    <property type="gene ID" value="ENSCHIG00000011806.1"/>
</dbReference>